<dbReference type="FunFam" id="1.10.10.10:FF:000322">
    <property type="entry name" value="Probable disease resistance protein At1g63360"/>
    <property type="match status" value="1"/>
</dbReference>
<dbReference type="FunFam" id="3.40.50.300:FF:001091">
    <property type="entry name" value="Probable disease resistance protein At1g61300"/>
    <property type="match status" value="1"/>
</dbReference>
<dbReference type="SUPFAM" id="SSF52540">
    <property type="entry name" value="P-loop containing nucleoside triphosphate hydrolases"/>
    <property type="match status" value="1"/>
</dbReference>
<dbReference type="PANTHER" id="PTHR23155:SF968">
    <property type="entry name" value="NB-ARC DOMAIN CONTAINING PROTEIN, EXPRESSED"/>
    <property type="match status" value="1"/>
</dbReference>
<dbReference type="EnsemblPlants" id="TraesCS6B02G447900.1">
    <property type="protein sequence ID" value="TraesCS6B02G447900.1"/>
    <property type="gene ID" value="TraesCS6B02G447900"/>
</dbReference>
<keyword evidence="6" id="KW-1185">Reference proteome</keyword>
<reference evidence="5" key="1">
    <citation type="submission" date="2018-08" db="EMBL/GenBank/DDBJ databases">
        <authorList>
            <person name="Rossello M."/>
        </authorList>
    </citation>
    <scope>NUCLEOTIDE SEQUENCE [LARGE SCALE GENOMIC DNA]</scope>
    <source>
        <strain evidence="5">cv. Chinese Spring</strain>
    </source>
</reference>
<dbReference type="InterPro" id="IPR027417">
    <property type="entry name" value="P-loop_NTPase"/>
</dbReference>
<dbReference type="InterPro" id="IPR032675">
    <property type="entry name" value="LRR_dom_sf"/>
</dbReference>
<evidence type="ECO:0000256" key="2">
    <source>
        <dbReference type="ARBA" id="ARBA00022821"/>
    </source>
</evidence>
<dbReference type="InterPro" id="IPR002182">
    <property type="entry name" value="NB-ARC"/>
</dbReference>
<name>A0A3B6PVH3_WHEAT</name>
<dbReference type="PANTHER" id="PTHR23155">
    <property type="entry name" value="DISEASE RESISTANCE PROTEIN RP"/>
    <property type="match status" value="1"/>
</dbReference>
<organism evidence="5">
    <name type="scientific">Triticum aestivum</name>
    <name type="common">Wheat</name>
    <dbReference type="NCBI Taxonomy" id="4565"/>
    <lineage>
        <taxon>Eukaryota</taxon>
        <taxon>Viridiplantae</taxon>
        <taxon>Streptophyta</taxon>
        <taxon>Embryophyta</taxon>
        <taxon>Tracheophyta</taxon>
        <taxon>Spermatophyta</taxon>
        <taxon>Magnoliopsida</taxon>
        <taxon>Liliopsida</taxon>
        <taxon>Poales</taxon>
        <taxon>Poaceae</taxon>
        <taxon>BOP clade</taxon>
        <taxon>Pooideae</taxon>
        <taxon>Triticodae</taxon>
        <taxon>Triticeae</taxon>
        <taxon>Triticinae</taxon>
        <taxon>Triticum</taxon>
    </lineage>
</organism>
<proteinExistence type="predicted"/>
<dbReference type="Gene3D" id="3.80.10.10">
    <property type="entry name" value="Ribonuclease Inhibitor"/>
    <property type="match status" value="1"/>
</dbReference>
<feature type="domain" description="Disease resistance protein winged helix" evidence="4">
    <location>
        <begin position="369"/>
        <end position="438"/>
    </location>
</feature>
<dbReference type="InterPro" id="IPR058922">
    <property type="entry name" value="WHD_DRP"/>
</dbReference>
<dbReference type="Gramene" id="TraesCS6B02G447900.1">
    <property type="protein sequence ID" value="TraesCS6B02G447900.1"/>
    <property type="gene ID" value="TraesCS6B02G447900"/>
</dbReference>
<dbReference type="Proteomes" id="UP000019116">
    <property type="component" value="Chromosome 6B"/>
</dbReference>
<dbReference type="OMA" id="HEFHAKE"/>
<evidence type="ECO:0000256" key="1">
    <source>
        <dbReference type="ARBA" id="ARBA00022737"/>
    </source>
</evidence>
<evidence type="ECO:0000259" key="3">
    <source>
        <dbReference type="Pfam" id="PF00931"/>
    </source>
</evidence>
<dbReference type="PaxDb" id="4565-Traes_6BL_F3A06FA4C.1"/>
<dbReference type="Pfam" id="PF00931">
    <property type="entry name" value="NB-ARC"/>
    <property type="match status" value="1"/>
</dbReference>
<dbReference type="Gramene" id="TraesCAD_scaffold_000998_01G001400.1">
    <property type="protein sequence ID" value="TraesCAD_scaffold_000998_01G001400.1"/>
    <property type="gene ID" value="TraesCAD_scaffold_000998_01G001400"/>
</dbReference>
<protein>
    <submittedName>
        <fullName evidence="5">Uncharacterized protein</fullName>
    </submittedName>
</protein>
<accession>A0A3B6PVH3</accession>
<dbReference type="InterPro" id="IPR044974">
    <property type="entry name" value="Disease_R_plants"/>
</dbReference>
<dbReference type="Gramene" id="TraesCS6B03G1245600.1">
    <property type="protein sequence ID" value="TraesCS6B03G1245600.1.CDS"/>
    <property type="gene ID" value="TraesCS6B03G1245600"/>
</dbReference>
<dbReference type="OrthoDB" id="646178at2759"/>
<dbReference type="SUPFAM" id="SSF52058">
    <property type="entry name" value="L domain-like"/>
    <property type="match status" value="1"/>
</dbReference>
<dbReference type="PRINTS" id="PR00364">
    <property type="entry name" value="DISEASERSIST"/>
</dbReference>
<evidence type="ECO:0000313" key="5">
    <source>
        <dbReference type="EnsemblPlants" id="TraesCS6B02G447900.1"/>
    </source>
</evidence>
<dbReference type="GO" id="GO:0043531">
    <property type="term" value="F:ADP binding"/>
    <property type="evidence" value="ECO:0007669"/>
    <property type="project" value="InterPro"/>
</dbReference>
<evidence type="ECO:0000259" key="4">
    <source>
        <dbReference type="Pfam" id="PF23559"/>
    </source>
</evidence>
<dbReference type="InterPro" id="IPR036388">
    <property type="entry name" value="WH-like_DNA-bd_sf"/>
</dbReference>
<dbReference type="AlphaFoldDB" id="A0A3B6PVH3"/>
<dbReference type="Gene3D" id="1.10.10.10">
    <property type="entry name" value="Winged helix-like DNA-binding domain superfamily/Winged helix DNA-binding domain"/>
    <property type="match status" value="1"/>
</dbReference>
<reference evidence="5" key="2">
    <citation type="submission" date="2018-10" db="UniProtKB">
        <authorList>
            <consortium name="EnsemblPlants"/>
        </authorList>
    </citation>
    <scope>IDENTIFICATION</scope>
</reference>
<dbReference type="SMR" id="A0A3B6PVH3"/>
<dbReference type="Gene3D" id="3.40.50.300">
    <property type="entry name" value="P-loop containing nucleotide triphosphate hydrolases"/>
    <property type="match status" value="1"/>
</dbReference>
<dbReference type="Pfam" id="PF23559">
    <property type="entry name" value="WHD_DRP"/>
    <property type="match status" value="1"/>
</dbReference>
<keyword evidence="1" id="KW-0677">Repeat</keyword>
<keyword evidence="2" id="KW-0611">Plant defense</keyword>
<dbReference type="Gene3D" id="1.10.8.430">
    <property type="entry name" value="Helical domain of apoptotic protease-activating factors"/>
    <property type="match status" value="1"/>
</dbReference>
<dbReference type="STRING" id="4565.A0A3B6PVH3"/>
<feature type="domain" description="NB-ARC" evidence="3">
    <location>
        <begin position="105"/>
        <end position="280"/>
    </location>
</feature>
<dbReference type="InterPro" id="IPR042197">
    <property type="entry name" value="Apaf_helical"/>
</dbReference>
<dbReference type="GO" id="GO:0009626">
    <property type="term" value="P:plant-type hypersensitive response"/>
    <property type="evidence" value="ECO:0007669"/>
    <property type="project" value="UniProtKB-ARBA"/>
</dbReference>
<evidence type="ECO:0000313" key="6">
    <source>
        <dbReference type="Proteomes" id="UP000019116"/>
    </source>
</evidence>
<sequence>MSQIRDAAYEAENVIEAADYMKKRNNIKKGFMGAISRYAHLPSDLTTLHKVGVEIQRVRRKLSEIFQSVERLKIDLDSDVVDESLEDYGLRHQTFKDDVVMVGFENEYKEILDKLVQGGKMISAVSIVAMGGAGKTTLARKVYTSSQVKQHFEALVWVTVSQKFKVIDLLKEILKQILSDGDQSRIIDGMNEYEVGKKIHDILIKKRYLVVLDDVWETDTWEQINRTIKAFPDTSNCSRVLLTTRKEDVAKHVEMQTHVHALRSLDEDKSWLLFSSKALPSYKRSGIHDLDNFEKLGRKLTRKCDGLPLALAVLGGYLSKNLNTQAWYDVLLGWPETQDTRMMRGIIARSYEDLPNHYLRSCLLYLAAFPEDFIVSVSNLMNLWISEGFIPHRSKHTLEETARKYVTELAQRSLVQVVRTSSIHGWIEEIRIHDILRDWCIEKATQDGFLDVIHGTTSGQDGASSSHNQIFYRSSFQNLSGQVLQASPNLRALFGFGLSSVSFPELRFLRVLHVENSRIENFSEVIGGCIHLRHLRLRECGHVMVPSSIRKLLYLQTIHLPRSDVSSSLWDIPTLRYVHLYCISLPRRVQIPQTLRELRMWATDDETEKDPMPILEKLPCLVVLELHGYRPRTMSFGAQGFPRLQELRLKYCSINKWRMEVGTMPKLFCLSFVECVLENEIPDGLLHLPSLRFVSMDRVKDHSNDSTLDGLRHKGCEIRGPQRYEFLPAGEEE</sequence>
<dbReference type="GO" id="GO:0042742">
    <property type="term" value="P:defense response to bacterium"/>
    <property type="evidence" value="ECO:0007669"/>
    <property type="project" value="UniProtKB-ARBA"/>
</dbReference>
<dbReference type="GO" id="GO:0002758">
    <property type="term" value="P:innate immune response-activating signaling pathway"/>
    <property type="evidence" value="ECO:0007669"/>
    <property type="project" value="UniProtKB-ARBA"/>
</dbReference>